<comment type="similarity">
    <text evidence="2 7">Belongs to the metallo-dependent hydrolases superfamily. DHOase family. Class I DHOase subfamily.</text>
</comment>
<dbReference type="OrthoDB" id="9765462at2"/>
<keyword evidence="11" id="KW-1185">Reference proteome</keyword>
<evidence type="ECO:0000313" key="10">
    <source>
        <dbReference type="EMBL" id="GBG95351.1"/>
    </source>
</evidence>
<comment type="function">
    <text evidence="1 7">Catalyzes the reversible cyclization of carbamoyl aspartate to dihydroorotate.</text>
</comment>
<dbReference type="PANTHER" id="PTHR43668:SF2">
    <property type="entry name" value="ALLANTOINASE"/>
    <property type="match status" value="1"/>
</dbReference>
<dbReference type="InterPro" id="IPR004722">
    <property type="entry name" value="DHOase"/>
</dbReference>
<feature type="binding site" evidence="7">
    <location>
        <begin position="320"/>
        <end position="321"/>
    </location>
    <ligand>
        <name>substrate</name>
    </ligand>
</feature>
<dbReference type="Gene3D" id="3.20.20.140">
    <property type="entry name" value="Metal-dependent hydrolases"/>
    <property type="match status" value="1"/>
</dbReference>
<evidence type="ECO:0000256" key="2">
    <source>
        <dbReference type="ARBA" id="ARBA00010286"/>
    </source>
</evidence>
<dbReference type="Proteomes" id="UP000286848">
    <property type="component" value="Unassembled WGS sequence"/>
</dbReference>
<comment type="cofactor">
    <cofactor evidence="7">
        <name>Zn(2+)</name>
        <dbReference type="ChEBI" id="CHEBI:29105"/>
    </cofactor>
    <text evidence="7">Binds 2 Zn(2+) ions per subunit.</text>
</comment>
<evidence type="ECO:0000256" key="7">
    <source>
        <dbReference type="HAMAP-Rule" id="MF_00220"/>
    </source>
</evidence>
<feature type="domain" description="Dihydroorotase catalytic" evidence="9">
    <location>
        <begin position="49"/>
        <end position="234"/>
    </location>
</feature>
<evidence type="ECO:0000259" key="9">
    <source>
        <dbReference type="Pfam" id="PF12890"/>
    </source>
</evidence>
<protein>
    <recommendedName>
        <fullName evidence="7">Dihydroorotase</fullName>
        <shortName evidence="7">DHOase</shortName>
        <ecNumber evidence="7">3.5.2.3</ecNumber>
    </recommendedName>
</protein>
<dbReference type="PROSITE" id="PS00483">
    <property type="entry name" value="DIHYDROOROTASE_2"/>
    <property type="match status" value="1"/>
</dbReference>
<sequence>MKTVVIKNGQVWLGGKLTSNDLLVKNGQIAAVGQNLSGDQVLDASGLAIFPGLIDGHVHLREPGQTAKEDISSGTMAAAHGGYTTVCAMANVTPVPDTPEKMQALCQLNADHGHVRILQYAPVTENLTSEKLTDFQALHAAGAFALSNDGKGIQLGKTMYAASKQAALADLLLAVHAQDDGLFNQGVINDGPVATRLDLRGIPAVSETTQVARDLLLAAQTKVRYHICHVSTKETVELVRQAKAAGIQITCEVTPHHLLLSQDDIQTNDPNYKMNPPLRTKADKAALITGIQDGTIDVIATDHAPHTKADKAGGFAHSAFGITGSETAFGLLYTELVKTKVITLARLIELMSSKPAEVFRIPDAGQIMPGKRADLAFFDLNAKHQLAQGNFLSKGSNSPFVGKNVYGQTVLTMVAGQVVYRKQQA</sequence>
<dbReference type="NCBIfam" id="NF006837">
    <property type="entry name" value="PRK09357.1-2"/>
    <property type="match status" value="1"/>
</dbReference>
<feature type="binding site" evidence="7">
    <location>
        <position position="149"/>
    </location>
    <ligand>
        <name>Zn(2+)</name>
        <dbReference type="ChEBI" id="CHEBI:29105"/>
        <label>2</label>
    </ligand>
</feature>
<dbReference type="GO" id="GO:0044205">
    <property type="term" value="P:'de novo' UMP biosynthetic process"/>
    <property type="evidence" value="ECO:0007669"/>
    <property type="project" value="UniProtKB-UniRule"/>
</dbReference>
<dbReference type="InterPro" id="IPR024403">
    <property type="entry name" value="DHOase_cat"/>
</dbReference>
<dbReference type="GO" id="GO:0005737">
    <property type="term" value="C:cytoplasm"/>
    <property type="evidence" value="ECO:0007669"/>
    <property type="project" value="TreeGrafter"/>
</dbReference>
<dbReference type="SUPFAM" id="SSF51338">
    <property type="entry name" value="Composite domain of metallo-dependent hydrolases"/>
    <property type="match status" value="1"/>
</dbReference>
<comment type="caution">
    <text evidence="10">The sequence shown here is derived from an EMBL/GenBank/DDBJ whole genome shotgun (WGS) entry which is preliminary data.</text>
</comment>
<accession>A0A401IUY0</accession>
<evidence type="ECO:0000256" key="1">
    <source>
        <dbReference type="ARBA" id="ARBA00002368"/>
    </source>
</evidence>
<feature type="binding site" evidence="7">
    <location>
        <begin position="59"/>
        <end position="61"/>
    </location>
    <ligand>
        <name>substrate</name>
    </ligand>
</feature>
<keyword evidence="5 7" id="KW-0862">Zinc</keyword>
<dbReference type="GO" id="GO:0004151">
    <property type="term" value="F:dihydroorotase activity"/>
    <property type="evidence" value="ECO:0007669"/>
    <property type="project" value="UniProtKB-UniRule"/>
</dbReference>
<feature type="domain" description="Amidohydrolase 3" evidence="8">
    <location>
        <begin position="278"/>
        <end position="420"/>
    </location>
</feature>
<feature type="binding site" evidence="7">
    <location>
        <position position="57"/>
    </location>
    <ligand>
        <name>Zn(2+)</name>
        <dbReference type="ChEBI" id="CHEBI:29105"/>
        <label>1</label>
    </ligand>
</feature>
<evidence type="ECO:0000256" key="5">
    <source>
        <dbReference type="ARBA" id="ARBA00022833"/>
    </source>
</evidence>
<dbReference type="SUPFAM" id="SSF51556">
    <property type="entry name" value="Metallo-dependent hydrolases"/>
    <property type="match status" value="1"/>
</dbReference>
<dbReference type="PANTHER" id="PTHR43668">
    <property type="entry name" value="ALLANTOINASE"/>
    <property type="match status" value="1"/>
</dbReference>
<dbReference type="RefSeq" id="WP_124977580.1">
    <property type="nucleotide sequence ID" value="NZ_BFFP01000032.1"/>
</dbReference>
<proteinExistence type="inferred from homology"/>
<dbReference type="CDD" id="cd01317">
    <property type="entry name" value="DHOase_IIa"/>
    <property type="match status" value="1"/>
</dbReference>
<reference evidence="10 11" key="1">
    <citation type="journal article" date="2019" name="Int. J. Syst. Evol. Microbiol.">
        <title>Lactobacillus salitolerans sp. nov., a novel lactic acid bacterium isolated from spent mushroom substrates.</title>
        <authorList>
            <person name="Tohno M."/>
            <person name="Tanizawa Y."/>
            <person name="Kojima Y."/>
            <person name="Sakamoto M."/>
            <person name="Nakamura Y."/>
            <person name="Ohkuma M."/>
            <person name="Kobayashi H."/>
        </authorList>
    </citation>
    <scope>NUCLEOTIDE SEQUENCE [LARGE SCALE GENOMIC DNA]</scope>
    <source>
        <strain evidence="10 11">YK43</strain>
    </source>
</reference>
<dbReference type="InterPro" id="IPR050138">
    <property type="entry name" value="DHOase/Allantoinase_Hydrolase"/>
</dbReference>
<dbReference type="InterPro" id="IPR002195">
    <property type="entry name" value="Dihydroorotase_CS"/>
</dbReference>
<feature type="binding site" evidence="7">
    <location>
        <position position="91"/>
    </location>
    <ligand>
        <name>substrate</name>
    </ligand>
</feature>
<feature type="active site" evidence="7">
    <location>
        <position position="302"/>
    </location>
</feature>
<feature type="binding site" evidence="7">
    <location>
        <position position="275"/>
    </location>
    <ligand>
        <name>substrate</name>
    </ligand>
</feature>
<evidence type="ECO:0000256" key="3">
    <source>
        <dbReference type="ARBA" id="ARBA00022723"/>
    </source>
</evidence>
<organism evidence="10 11">
    <name type="scientific">Ligilactobacillus salitolerans</name>
    <dbReference type="NCBI Taxonomy" id="1808352"/>
    <lineage>
        <taxon>Bacteria</taxon>
        <taxon>Bacillati</taxon>
        <taxon>Bacillota</taxon>
        <taxon>Bacilli</taxon>
        <taxon>Lactobacillales</taxon>
        <taxon>Lactobacillaceae</taxon>
        <taxon>Ligilactobacillus</taxon>
    </lineage>
</organism>
<dbReference type="InterPro" id="IPR011059">
    <property type="entry name" value="Metal-dep_hydrolase_composite"/>
</dbReference>
<feature type="binding site" evidence="7">
    <location>
        <position position="149"/>
    </location>
    <ligand>
        <name>Zn(2+)</name>
        <dbReference type="ChEBI" id="CHEBI:29105"/>
        <label>1</label>
    </ligand>
</feature>
<keyword evidence="3 7" id="KW-0479">Metal-binding</keyword>
<dbReference type="GO" id="GO:0008270">
    <property type="term" value="F:zinc ion binding"/>
    <property type="evidence" value="ECO:0007669"/>
    <property type="project" value="UniProtKB-UniRule"/>
</dbReference>
<feature type="binding site" evidence="7">
    <location>
        <position position="59"/>
    </location>
    <ligand>
        <name>Zn(2+)</name>
        <dbReference type="ChEBI" id="CHEBI:29105"/>
        <label>1</label>
    </ligand>
</feature>
<dbReference type="AlphaFoldDB" id="A0A401IUY0"/>
<dbReference type="Pfam" id="PF12890">
    <property type="entry name" value="DHOase"/>
    <property type="match status" value="1"/>
</dbReference>
<evidence type="ECO:0000313" key="11">
    <source>
        <dbReference type="Proteomes" id="UP000286848"/>
    </source>
</evidence>
<keyword evidence="6 7" id="KW-0665">Pyrimidine biosynthesis</keyword>
<evidence type="ECO:0000259" key="8">
    <source>
        <dbReference type="Pfam" id="PF07969"/>
    </source>
</evidence>
<comment type="catalytic activity">
    <reaction evidence="7">
        <text>(S)-dihydroorotate + H2O = N-carbamoyl-L-aspartate + H(+)</text>
        <dbReference type="Rhea" id="RHEA:24296"/>
        <dbReference type="ChEBI" id="CHEBI:15377"/>
        <dbReference type="ChEBI" id="CHEBI:15378"/>
        <dbReference type="ChEBI" id="CHEBI:30864"/>
        <dbReference type="ChEBI" id="CHEBI:32814"/>
        <dbReference type="EC" id="3.5.2.3"/>
    </reaction>
</comment>
<dbReference type="EC" id="3.5.2.3" evidence="7"/>
<keyword evidence="4 7" id="KW-0378">Hydrolase</keyword>
<dbReference type="GO" id="GO:0004038">
    <property type="term" value="F:allantoinase activity"/>
    <property type="evidence" value="ECO:0007669"/>
    <property type="project" value="TreeGrafter"/>
</dbReference>
<feature type="binding site" evidence="7">
    <location>
        <position position="176"/>
    </location>
    <ligand>
        <name>Zn(2+)</name>
        <dbReference type="ChEBI" id="CHEBI:29105"/>
        <label>2</label>
    </ligand>
</feature>
<dbReference type="GO" id="GO:0006145">
    <property type="term" value="P:purine nucleobase catabolic process"/>
    <property type="evidence" value="ECO:0007669"/>
    <property type="project" value="TreeGrafter"/>
</dbReference>
<dbReference type="Pfam" id="PF07969">
    <property type="entry name" value="Amidohydro_3"/>
    <property type="match status" value="1"/>
</dbReference>
<name>A0A401IUY0_9LACO</name>
<dbReference type="Gene3D" id="2.30.40.10">
    <property type="entry name" value="Urease, subunit C, domain 1"/>
    <property type="match status" value="1"/>
</dbReference>
<gene>
    <name evidence="7 10" type="primary">pyrC</name>
    <name evidence="10" type="ORF">LFYK43_18100</name>
</gene>
<feature type="binding site" evidence="7">
    <location>
        <position position="302"/>
    </location>
    <ligand>
        <name>Zn(2+)</name>
        <dbReference type="ChEBI" id="CHEBI:29105"/>
        <label>1</label>
    </ligand>
</feature>
<dbReference type="InterPro" id="IPR032466">
    <property type="entry name" value="Metal_Hydrolase"/>
</dbReference>
<comment type="pathway">
    <text evidence="7">Pyrimidine metabolism; UMP biosynthesis via de novo pathway; (S)-dihydroorotate from bicarbonate: step 3/3.</text>
</comment>
<evidence type="ECO:0000256" key="4">
    <source>
        <dbReference type="ARBA" id="ARBA00022801"/>
    </source>
</evidence>
<dbReference type="NCBIfam" id="TIGR00857">
    <property type="entry name" value="pyrC_multi"/>
    <property type="match status" value="1"/>
</dbReference>
<evidence type="ECO:0000256" key="6">
    <source>
        <dbReference type="ARBA" id="ARBA00022975"/>
    </source>
</evidence>
<dbReference type="HAMAP" id="MF_00220_B">
    <property type="entry name" value="PyrC_classI_B"/>
    <property type="match status" value="1"/>
</dbReference>
<feature type="binding site" evidence="7">
    <location>
        <position position="229"/>
    </location>
    <ligand>
        <name>Zn(2+)</name>
        <dbReference type="ChEBI" id="CHEBI:29105"/>
        <label>2</label>
    </ligand>
</feature>
<feature type="binding site" evidence="7">
    <location>
        <position position="306"/>
    </location>
    <ligand>
        <name>substrate</name>
    </ligand>
</feature>
<dbReference type="UniPathway" id="UPA00070">
    <property type="reaction ID" value="UER00117"/>
</dbReference>
<dbReference type="EMBL" id="BFFP01000032">
    <property type="protein sequence ID" value="GBG95351.1"/>
    <property type="molecule type" value="Genomic_DNA"/>
</dbReference>
<dbReference type="InterPro" id="IPR013108">
    <property type="entry name" value="Amidohydro_3"/>
</dbReference>